<keyword evidence="1" id="KW-1133">Transmembrane helix</keyword>
<protein>
    <submittedName>
        <fullName evidence="3">CPBP family intramembrane metalloprotease</fullName>
        <ecNumber evidence="3">3.4.24.-</ecNumber>
    </submittedName>
</protein>
<feature type="transmembrane region" description="Helical" evidence="1">
    <location>
        <begin position="59"/>
        <end position="78"/>
    </location>
</feature>
<dbReference type="Pfam" id="PF02517">
    <property type="entry name" value="Rce1-like"/>
    <property type="match status" value="1"/>
</dbReference>
<dbReference type="GO" id="GO:0008237">
    <property type="term" value="F:metallopeptidase activity"/>
    <property type="evidence" value="ECO:0007669"/>
    <property type="project" value="UniProtKB-KW"/>
</dbReference>
<keyword evidence="3" id="KW-0482">Metalloprotease</keyword>
<feature type="domain" description="CAAX prenyl protease 2/Lysostaphin resistance protein A-like" evidence="2">
    <location>
        <begin position="163"/>
        <end position="247"/>
    </location>
</feature>
<keyword evidence="1" id="KW-0812">Transmembrane</keyword>
<feature type="transmembrane region" description="Helical" evidence="1">
    <location>
        <begin position="236"/>
        <end position="258"/>
    </location>
</feature>
<evidence type="ECO:0000256" key="1">
    <source>
        <dbReference type="SAM" id="Phobius"/>
    </source>
</evidence>
<keyword evidence="1" id="KW-0472">Membrane</keyword>
<name>A0ABX8RG00_NOCIO</name>
<gene>
    <name evidence="3" type="ORF">KV110_23365</name>
</gene>
<evidence type="ECO:0000313" key="3">
    <source>
        <dbReference type="EMBL" id="QXN88537.1"/>
    </source>
</evidence>
<keyword evidence="3" id="KW-0378">Hydrolase</keyword>
<keyword evidence="4" id="KW-1185">Reference proteome</keyword>
<dbReference type="EMBL" id="CP078145">
    <property type="protein sequence ID" value="QXN88537.1"/>
    <property type="molecule type" value="Genomic_DNA"/>
</dbReference>
<dbReference type="Proteomes" id="UP000694257">
    <property type="component" value="Chromosome"/>
</dbReference>
<feature type="transmembrane region" description="Helical" evidence="1">
    <location>
        <begin position="201"/>
        <end position="224"/>
    </location>
</feature>
<proteinExistence type="predicted"/>
<sequence>MTVGDQHPGRVSSVLGFPSWNGVPVQAWRRISQTGRARLADAASRDRGQAAVGLRRRRVVTALTVLIGATVLGMSVRLDAESPLFYPATLGLAVVWTVGAVVSGPVSMGPLRSDERFRRPILVPVVVGLALAAIFVVGGVVVRALPWVTDQVDQALLHARPGPAIALVAVTAVNGIAEELFFRGALYDAVREYRPVLVSTLVYTATVLAAGNFALAFAALLLGFVTGLLRRAYGGVMAPALTHVIWSGCLLFALPWAFPVP</sequence>
<organism evidence="3 4">
    <name type="scientific">Nocardia iowensis</name>
    <dbReference type="NCBI Taxonomy" id="204891"/>
    <lineage>
        <taxon>Bacteria</taxon>
        <taxon>Bacillati</taxon>
        <taxon>Actinomycetota</taxon>
        <taxon>Actinomycetes</taxon>
        <taxon>Mycobacteriales</taxon>
        <taxon>Nocardiaceae</taxon>
        <taxon>Nocardia</taxon>
    </lineage>
</organism>
<evidence type="ECO:0000259" key="2">
    <source>
        <dbReference type="Pfam" id="PF02517"/>
    </source>
</evidence>
<reference evidence="3 4" key="1">
    <citation type="submission" date="2021-07" db="EMBL/GenBank/DDBJ databases">
        <title>Whole Genome Sequence of Nocardia Iowensis.</title>
        <authorList>
            <person name="Lamm A."/>
            <person name="Collins-Fairclough A.M."/>
            <person name="Bunk B."/>
            <person name="Sproer C."/>
        </authorList>
    </citation>
    <scope>NUCLEOTIDE SEQUENCE [LARGE SCALE GENOMIC DNA]</scope>
    <source>
        <strain evidence="3 4">NRRL 5646</strain>
    </source>
</reference>
<dbReference type="InterPro" id="IPR003675">
    <property type="entry name" value="Rce1/LyrA-like_dom"/>
</dbReference>
<feature type="transmembrane region" description="Helical" evidence="1">
    <location>
        <begin position="84"/>
        <end position="109"/>
    </location>
</feature>
<feature type="transmembrane region" description="Helical" evidence="1">
    <location>
        <begin position="121"/>
        <end position="142"/>
    </location>
</feature>
<keyword evidence="3" id="KW-0645">Protease</keyword>
<evidence type="ECO:0000313" key="4">
    <source>
        <dbReference type="Proteomes" id="UP000694257"/>
    </source>
</evidence>
<dbReference type="RefSeq" id="WP_218469420.1">
    <property type="nucleotide sequence ID" value="NZ_BAABJN010000008.1"/>
</dbReference>
<accession>A0ABX8RG00</accession>
<dbReference type="EC" id="3.4.24.-" evidence="3"/>